<feature type="compositionally biased region" description="Low complexity" evidence="1">
    <location>
        <begin position="86"/>
        <end position="96"/>
    </location>
</feature>
<sequence>MSNSRRGAFAAALVAAVVGSIGLASTLNAGAEEVPAPPPVTESATPEAEPEPELVPPPRLPWGQTPNSLEVGADGASSQVLKAEGLDAAAPGPDGEPATEEYAPKGRSSRSGVLRSAPTEVVPPKPPAAGTAAAQALATQTVYFHYNVGSQSAVTDGAYANFSINKPTLATADYHTLAEVAVQSADGTQIVEVGWNVDRVVNGDSDPHLFVYHWINGQSQCYNGCGFVQYSSNVSPGDTLPQDTTKRMGVQYYSGAWWIAYDTEWVGYFPGSRWSNNFTQSGMVQVFGEVAAASNSPCSAMGNGLHGASDSGSARIGSVSFINGPAVDLYVRSLSNHYDVAKLSGRTFRYGGPGAC</sequence>
<dbReference type="PANTHER" id="PTHR31589">
    <property type="entry name" value="PROTEIN, PUTATIVE (DUF239)-RELATED-RELATED"/>
    <property type="match status" value="1"/>
</dbReference>
<feature type="domain" description="Neprosin PEP catalytic" evidence="3">
    <location>
        <begin position="136"/>
        <end position="356"/>
    </location>
</feature>
<reference evidence="5" key="1">
    <citation type="journal article" date="2019" name="Int. J. Syst. Evol. Microbiol.">
        <title>The Global Catalogue of Microorganisms (GCM) 10K type strain sequencing project: providing services to taxonomists for standard genome sequencing and annotation.</title>
        <authorList>
            <consortium name="The Broad Institute Genomics Platform"/>
            <consortium name="The Broad Institute Genome Sequencing Center for Infectious Disease"/>
            <person name="Wu L."/>
            <person name="Ma J."/>
        </authorList>
    </citation>
    <scope>NUCLEOTIDE SEQUENCE [LARGE SCALE GENOMIC DNA]</scope>
    <source>
        <strain evidence="5">TBRC 5832</strain>
    </source>
</reference>
<dbReference type="InterPro" id="IPR006311">
    <property type="entry name" value="TAT_signal"/>
</dbReference>
<keyword evidence="2" id="KW-0732">Signal</keyword>
<proteinExistence type="predicted"/>
<dbReference type="InterPro" id="IPR004314">
    <property type="entry name" value="Neprosin"/>
</dbReference>
<accession>A0ABV8ILP4</accession>
<protein>
    <submittedName>
        <fullName evidence="4">Neprosin family prolyl endopeptidase</fullName>
    </submittedName>
</protein>
<dbReference type="PROSITE" id="PS51318">
    <property type="entry name" value="TAT"/>
    <property type="match status" value="1"/>
</dbReference>
<evidence type="ECO:0000313" key="5">
    <source>
        <dbReference type="Proteomes" id="UP001595867"/>
    </source>
</evidence>
<evidence type="ECO:0000313" key="4">
    <source>
        <dbReference type="EMBL" id="MFC4065137.1"/>
    </source>
</evidence>
<keyword evidence="5" id="KW-1185">Reference proteome</keyword>
<evidence type="ECO:0000259" key="3">
    <source>
        <dbReference type="PROSITE" id="PS52045"/>
    </source>
</evidence>
<evidence type="ECO:0000256" key="2">
    <source>
        <dbReference type="SAM" id="SignalP"/>
    </source>
</evidence>
<feature type="region of interest" description="Disordered" evidence="1">
    <location>
        <begin position="31"/>
        <end position="128"/>
    </location>
</feature>
<dbReference type="Pfam" id="PF03080">
    <property type="entry name" value="Neprosin"/>
    <property type="match status" value="1"/>
</dbReference>
<dbReference type="InterPro" id="IPR053168">
    <property type="entry name" value="Glutamic_endopeptidase"/>
</dbReference>
<evidence type="ECO:0000256" key="1">
    <source>
        <dbReference type="SAM" id="MobiDB-lite"/>
    </source>
</evidence>
<dbReference type="RefSeq" id="WP_378066169.1">
    <property type="nucleotide sequence ID" value="NZ_JBHSBL010000007.1"/>
</dbReference>
<gene>
    <name evidence="4" type="ORF">ACFO0C_09350</name>
</gene>
<feature type="signal peptide" evidence="2">
    <location>
        <begin position="1"/>
        <end position="31"/>
    </location>
</feature>
<organism evidence="4 5">
    <name type="scientific">Actinoplanes subglobosus</name>
    <dbReference type="NCBI Taxonomy" id="1547892"/>
    <lineage>
        <taxon>Bacteria</taxon>
        <taxon>Bacillati</taxon>
        <taxon>Actinomycetota</taxon>
        <taxon>Actinomycetes</taxon>
        <taxon>Micromonosporales</taxon>
        <taxon>Micromonosporaceae</taxon>
        <taxon>Actinoplanes</taxon>
    </lineage>
</organism>
<dbReference type="PANTHER" id="PTHR31589:SF110">
    <property type="entry name" value="PROTEIN, PUTATIVE (DUF239)-RELATED"/>
    <property type="match status" value="1"/>
</dbReference>
<dbReference type="EMBL" id="JBHSBL010000007">
    <property type="protein sequence ID" value="MFC4065137.1"/>
    <property type="molecule type" value="Genomic_DNA"/>
</dbReference>
<comment type="caution">
    <text evidence="4">The sequence shown here is derived from an EMBL/GenBank/DDBJ whole genome shotgun (WGS) entry which is preliminary data.</text>
</comment>
<dbReference type="Proteomes" id="UP001595867">
    <property type="component" value="Unassembled WGS sequence"/>
</dbReference>
<feature type="chain" id="PRO_5046791616" evidence="2">
    <location>
        <begin position="32"/>
        <end position="356"/>
    </location>
</feature>
<name>A0ABV8ILP4_9ACTN</name>
<dbReference type="PROSITE" id="PS52045">
    <property type="entry name" value="NEPROSIN_PEP_CD"/>
    <property type="match status" value="1"/>
</dbReference>